<comment type="caution">
    <text evidence="13">Was originally thought to be a dihydrodipicolinate reductase (DHDPR), catalyzing the conversion of dihydrodipicolinate to tetrahydrodipicolinate. However, it was shown in E.coli that the substrate of the enzymatic reaction is not dihydrodipicolinate (DHDP) but in fact (2S,4S)-4-hydroxy-2,3,4,5-tetrahydrodipicolinic acid (HTPA), the product released by the DapA-catalyzed reaction.</text>
</comment>
<dbReference type="GO" id="GO:0009089">
    <property type="term" value="P:lysine biosynthetic process via diaminopimelate"/>
    <property type="evidence" value="ECO:0007669"/>
    <property type="project" value="UniProtKB-UniRule"/>
</dbReference>
<keyword evidence="8 13" id="KW-0457">Lysine biosynthesis</keyword>
<keyword evidence="3 13" id="KW-0028">Amino-acid biosynthesis</keyword>
<evidence type="ECO:0000256" key="13">
    <source>
        <dbReference type="HAMAP-Rule" id="MF_00102"/>
    </source>
</evidence>
<dbReference type="GO" id="GO:0016726">
    <property type="term" value="F:oxidoreductase activity, acting on CH or CH2 groups, NAD or NADP as acceptor"/>
    <property type="evidence" value="ECO:0007669"/>
    <property type="project" value="UniProtKB-UniRule"/>
</dbReference>
<reference evidence="16 17" key="1">
    <citation type="submission" date="2018-02" db="EMBL/GenBank/DDBJ databases">
        <title>Genome sequence of Desulfovibrio carbinolicus DSM 3852.</title>
        <authorList>
            <person name="Wilbanks E."/>
            <person name="Skennerton C.T."/>
            <person name="Orphan V.J."/>
        </authorList>
    </citation>
    <scope>NUCLEOTIDE SEQUENCE [LARGE SCALE GENOMIC DNA]</scope>
    <source>
        <strain evidence="16 17">DSM 3852</strain>
    </source>
</reference>
<dbReference type="PIRSF" id="PIRSF000161">
    <property type="entry name" value="DHPR"/>
    <property type="match status" value="1"/>
</dbReference>
<evidence type="ECO:0000256" key="7">
    <source>
        <dbReference type="ARBA" id="ARBA00023027"/>
    </source>
</evidence>
<evidence type="ECO:0000313" key="17">
    <source>
        <dbReference type="Proteomes" id="UP000293296"/>
    </source>
</evidence>
<keyword evidence="5 13" id="KW-0220">Diaminopimelate biosynthesis</keyword>
<feature type="binding site" evidence="13">
    <location>
        <begin position="94"/>
        <end position="96"/>
    </location>
    <ligand>
        <name>NAD(+)</name>
        <dbReference type="ChEBI" id="CHEBI:57540"/>
    </ligand>
</feature>
<dbReference type="KEGG" id="dcb:C3Y92_09750"/>
<feature type="domain" description="Dihydrodipicolinate reductase N-terminal" evidence="14">
    <location>
        <begin position="5"/>
        <end position="121"/>
    </location>
</feature>
<comment type="function">
    <text evidence="13">Catalyzes the conversion of 4-hydroxy-tetrahydrodipicolinate (HTPA) to tetrahydrodipicolinate.</text>
</comment>
<feature type="binding site" evidence="13">
    <location>
        <begin position="118"/>
        <end position="121"/>
    </location>
    <ligand>
        <name>NAD(+)</name>
        <dbReference type="ChEBI" id="CHEBI:57540"/>
    </ligand>
</feature>
<feature type="domain" description="Dihydrodipicolinate reductase C-terminal" evidence="15">
    <location>
        <begin position="124"/>
        <end position="261"/>
    </location>
</feature>
<keyword evidence="4 13" id="KW-0521">NADP</keyword>
<name>A0A4P6HK22_9BACT</name>
<dbReference type="EC" id="1.17.1.8" evidence="10 13"/>
<accession>A0A4P6HK22</accession>
<comment type="catalytic activity">
    <reaction evidence="12 13">
        <text>(S)-2,3,4,5-tetrahydrodipicolinate + NAD(+) + H2O = (2S,4S)-4-hydroxy-2,3,4,5-tetrahydrodipicolinate + NADH + H(+)</text>
        <dbReference type="Rhea" id="RHEA:35323"/>
        <dbReference type="ChEBI" id="CHEBI:15377"/>
        <dbReference type="ChEBI" id="CHEBI:15378"/>
        <dbReference type="ChEBI" id="CHEBI:16845"/>
        <dbReference type="ChEBI" id="CHEBI:57540"/>
        <dbReference type="ChEBI" id="CHEBI:57945"/>
        <dbReference type="ChEBI" id="CHEBI:67139"/>
        <dbReference type="EC" id="1.17.1.8"/>
    </reaction>
</comment>
<comment type="subunit">
    <text evidence="13">Homotetramer.</text>
</comment>
<dbReference type="InterPro" id="IPR023940">
    <property type="entry name" value="DHDPR_bac"/>
</dbReference>
<feature type="binding site" evidence="13">
    <location>
        <position position="37"/>
    </location>
    <ligand>
        <name>NAD(+)</name>
        <dbReference type="ChEBI" id="CHEBI:57540"/>
    </ligand>
</feature>
<comment type="subcellular location">
    <subcellularLocation>
        <location evidence="13">Cytoplasm</location>
    </subcellularLocation>
</comment>
<dbReference type="NCBIfam" id="TIGR00036">
    <property type="entry name" value="dapB"/>
    <property type="match status" value="1"/>
</dbReference>
<dbReference type="EMBL" id="CP026538">
    <property type="protein sequence ID" value="QAZ67491.1"/>
    <property type="molecule type" value="Genomic_DNA"/>
</dbReference>
<evidence type="ECO:0000256" key="12">
    <source>
        <dbReference type="ARBA" id="ARBA00049396"/>
    </source>
</evidence>
<feature type="active site" description="Proton donor" evidence="13">
    <location>
        <position position="155"/>
    </location>
</feature>
<feature type="binding site" evidence="13">
    <location>
        <position position="152"/>
    </location>
    <ligand>
        <name>(S)-2,3,4,5-tetrahydrodipicolinate</name>
        <dbReference type="ChEBI" id="CHEBI:16845"/>
    </ligand>
</feature>
<evidence type="ECO:0000256" key="11">
    <source>
        <dbReference type="ARBA" id="ARBA00049080"/>
    </source>
</evidence>
<dbReference type="GO" id="GO:0051287">
    <property type="term" value="F:NAD binding"/>
    <property type="evidence" value="ECO:0007669"/>
    <property type="project" value="UniProtKB-UniRule"/>
</dbReference>
<dbReference type="InterPro" id="IPR036291">
    <property type="entry name" value="NAD(P)-bd_dom_sf"/>
</dbReference>
<feature type="binding site" evidence="13">
    <location>
        <position position="38"/>
    </location>
    <ligand>
        <name>NADP(+)</name>
        <dbReference type="ChEBI" id="CHEBI:58349"/>
    </ligand>
</feature>
<dbReference type="Proteomes" id="UP000293296">
    <property type="component" value="Chromosome"/>
</dbReference>
<evidence type="ECO:0000313" key="16">
    <source>
        <dbReference type="EMBL" id="QAZ67491.1"/>
    </source>
</evidence>
<dbReference type="Pfam" id="PF05173">
    <property type="entry name" value="DapB_C"/>
    <property type="match status" value="1"/>
</dbReference>
<evidence type="ECO:0000256" key="5">
    <source>
        <dbReference type="ARBA" id="ARBA00022915"/>
    </source>
</evidence>
<evidence type="ECO:0000256" key="4">
    <source>
        <dbReference type="ARBA" id="ARBA00022857"/>
    </source>
</evidence>
<evidence type="ECO:0000259" key="14">
    <source>
        <dbReference type="Pfam" id="PF01113"/>
    </source>
</evidence>
<feature type="binding site" evidence="13">
    <location>
        <begin position="161"/>
        <end position="162"/>
    </location>
    <ligand>
        <name>(S)-2,3,4,5-tetrahydrodipicolinate</name>
        <dbReference type="ChEBI" id="CHEBI:16845"/>
    </ligand>
</feature>
<dbReference type="GO" id="GO:0005737">
    <property type="term" value="C:cytoplasm"/>
    <property type="evidence" value="ECO:0007669"/>
    <property type="project" value="UniProtKB-SubCell"/>
</dbReference>
<sequence>MSVCDVVVMGAMGRMGATFVRLIQAEPAVFRLVGALERAGCTAGLANLHCEIGDDLATVLAKCPGAVVIDFTSPENSVKVARTVAASGNPCVIGTTGLSAEQTAELAEAAKKTALFFAPNMSVGLNVLLAVLPDLVRKLGPAYNMEVMEIHHGKKADAPSGTAIKLGQCLAEARGLDYDTVKRHARDGIIGPRTSDEIGVAALRGGDVVGDHTVYFFGPGERIEVTHRVHTRDTLAQGALRAATWIVKQKPGKLYNMADMLA</sequence>
<evidence type="ECO:0000256" key="2">
    <source>
        <dbReference type="ARBA" id="ARBA00022490"/>
    </source>
</evidence>
<dbReference type="RefSeq" id="WP_129352136.1">
    <property type="nucleotide sequence ID" value="NZ_CP026538.1"/>
</dbReference>
<dbReference type="UniPathway" id="UPA00034">
    <property type="reaction ID" value="UER00018"/>
</dbReference>
<comment type="similarity">
    <text evidence="1 13">Belongs to the DapB family.</text>
</comment>
<keyword evidence="7 13" id="KW-0520">NAD</keyword>
<dbReference type="GO" id="GO:0019877">
    <property type="term" value="P:diaminopimelate biosynthetic process"/>
    <property type="evidence" value="ECO:0007669"/>
    <property type="project" value="UniProtKB-UniRule"/>
</dbReference>
<dbReference type="AlphaFoldDB" id="A0A4P6HK22"/>
<gene>
    <name evidence="13" type="primary">dapB</name>
    <name evidence="16" type="ORF">C3Y92_09750</name>
</gene>
<dbReference type="PROSITE" id="PS01298">
    <property type="entry name" value="DAPB"/>
    <property type="match status" value="1"/>
</dbReference>
<dbReference type="PANTHER" id="PTHR20836">
    <property type="entry name" value="DIHYDRODIPICOLINATE REDUCTASE"/>
    <property type="match status" value="1"/>
</dbReference>
<comment type="catalytic activity">
    <reaction evidence="11 13">
        <text>(S)-2,3,4,5-tetrahydrodipicolinate + NADP(+) + H2O = (2S,4S)-4-hydroxy-2,3,4,5-tetrahydrodipicolinate + NADPH + H(+)</text>
        <dbReference type="Rhea" id="RHEA:35331"/>
        <dbReference type="ChEBI" id="CHEBI:15377"/>
        <dbReference type="ChEBI" id="CHEBI:15378"/>
        <dbReference type="ChEBI" id="CHEBI:16845"/>
        <dbReference type="ChEBI" id="CHEBI:57783"/>
        <dbReference type="ChEBI" id="CHEBI:58349"/>
        <dbReference type="ChEBI" id="CHEBI:67139"/>
        <dbReference type="EC" id="1.17.1.8"/>
    </reaction>
</comment>
<dbReference type="Pfam" id="PF01113">
    <property type="entry name" value="DapB_N"/>
    <property type="match status" value="1"/>
</dbReference>
<dbReference type="Gene3D" id="3.30.360.10">
    <property type="entry name" value="Dihydrodipicolinate Reductase, domain 2"/>
    <property type="match status" value="1"/>
</dbReference>
<dbReference type="SUPFAM" id="SSF55347">
    <property type="entry name" value="Glyceraldehyde-3-phosphate dehydrogenase-like, C-terminal domain"/>
    <property type="match status" value="1"/>
</dbReference>
<feature type="active site" description="Proton donor/acceptor" evidence="13">
    <location>
        <position position="151"/>
    </location>
</feature>
<dbReference type="PANTHER" id="PTHR20836:SF0">
    <property type="entry name" value="4-HYDROXY-TETRAHYDRODIPICOLINATE REDUCTASE 1, CHLOROPLASTIC-RELATED"/>
    <property type="match status" value="1"/>
</dbReference>
<dbReference type="InterPro" id="IPR022664">
    <property type="entry name" value="DapB_N_CS"/>
</dbReference>
<dbReference type="SUPFAM" id="SSF51735">
    <property type="entry name" value="NAD(P)-binding Rossmann-fold domains"/>
    <property type="match status" value="1"/>
</dbReference>
<protein>
    <recommendedName>
        <fullName evidence="10 13">4-hydroxy-tetrahydrodipicolinate reductase</fullName>
        <shortName evidence="13">HTPA reductase</shortName>
        <ecNumber evidence="10 13">1.17.1.8</ecNumber>
    </recommendedName>
</protein>
<dbReference type="InterPro" id="IPR022663">
    <property type="entry name" value="DapB_C"/>
</dbReference>
<dbReference type="CDD" id="cd02274">
    <property type="entry name" value="DHDPR_N"/>
    <property type="match status" value="1"/>
</dbReference>
<keyword evidence="6 13" id="KW-0560">Oxidoreductase</keyword>
<dbReference type="OrthoDB" id="9790352at2"/>
<keyword evidence="17" id="KW-1185">Reference proteome</keyword>
<evidence type="ECO:0000256" key="10">
    <source>
        <dbReference type="ARBA" id="ARBA00038983"/>
    </source>
</evidence>
<dbReference type="GO" id="GO:0008839">
    <property type="term" value="F:4-hydroxy-tetrahydrodipicolinate reductase"/>
    <property type="evidence" value="ECO:0007669"/>
    <property type="project" value="UniProtKB-UniRule"/>
</dbReference>
<dbReference type="GO" id="GO:0050661">
    <property type="term" value="F:NADP binding"/>
    <property type="evidence" value="ECO:0007669"/>
    <property type="project" value="UniProtKB-UniRule"/>
</dbReference>
<keyword evidence="2 13" id="KW-0963">Cytoplasm</keyword>
<evidence type="ECO:0000256" key="1">
    <source>
        <dbReference type="ARBA" id="ARBA00006642"/>
    </source>
</evidence>
<evidence type="ECO:0000256" key="6">
    <source>
        <dbReference type="ARBA" id="ARBA00023002"/>
    </source>
</evidence>
<evidence type="ECO:0000259" key="15">
    <source>
        <dbReference type="Pfam" id="PF05173"/>
    </source>
</evidence>
<dbReference type="InterPro" id="IPR000846">
    <property type="entry name" value="DapB_N"/>
</dbReference>
<dbReference type="HAMAP" id="MF_00102">
    <property type="entry name" value="DapB"/>
    <property type="match status" value="1"/>
</dbReference>
<feature type="binding site" evidence="13">
    <location>
        <begin position="10"/>
        <end position="15"/>
    </location>
    <ligand>
        <name>NAD(+)</name>
        <dbReference type="ChEBI" id="CHEBI:57540"/>
    </ligand>
</feature>
<evidence type="ECO:0000256" key="3">
    <source>
        <dbReference type="ARBA" id="ARBA00022605"/>
    </source>
</evidence>
<proteinExistence type="inferred from homology"/>
<evidence type="ECO:0000256" key="8">
    <source>
        <dbReference type="ARBA" id="ARBA00023154"/>
    </source>
</evidence>
<dbReference type="Gene3D" id="3.40.50.720">
    <property type="entry name" value="NAD(P)-binding Rossmann-like Domain"/>
    <property type="match status" value="1"/>
</dbReference>
<organism evidence="16 17">
    <name type="scientific">Solidesulfovibrio carbinolicus</name>
    <dbReference type="NCBI Taxonomy" id="296842"/>
    <lineage>
        <taxon>Bacteria</taxon>
        <taxon>Pseudomonadati</taxon>
        <taxon>Thermodesulfobacteriota</taxon>
        <taxon>Desulfovibrionia</taxon>
        <taxon>Desulfovibrionales</taxon>
        <taxon>Desulfovibrionaceae</taxon>
        <taxon>Solidesulfovibrio</taxon>
    </lineage>
</organism>
<evidence type="ECO:0000256" key="9">
    <source>
        <dbReference type="ARBA" id="ARBA00037922"/>
    </source>
</evidence>
<comment type="pathway">
    <text evidence="9 13">Amino-acid biosynthesis; L-lysine biosynthesis via DAP pathway; (S)-tetrahydrodipicolinate from L-aspartate: step 4/4.</text>
</comment>